<reference evidence="2" key="1">
    <citation type="submission" date="2017-05" db="EMBL/GenBank/DDBJ databases">
        <authorList>
            <person name="Song R."/>
            <person name="Chenine A.L."/>
            <person name="Ruprecht R.M."/>
        </authorList>
    </citation>
    <scope>NUCLEOTIDE SEQUENCE [LARGE SCALE GENOMIC DNA]</scope>
</reference>
<organism evidence="1 2">
    <name type="scientific">Zymoseptoria tritici ST99CH_1E4</name>
    <dbReference type="NCBI Taxonomy" id="1276532"/>
    <lineage>
        <taxon>Eukaryota</taxon>
        <taxon>Fungi</taxon>
        <taxon>Dikarya</taxon>
        <taxon>Ascomycota</taxon>
        <taxon>Pezizomycotina</taxon>
        <taxon>Dothideomycetes</taxon>
        <taxon>Dothideomycetidae</taxon>
        <taxon>Mycosphaerellales</taxon>
        <taxon>Mycosphaerellaceae</taxon>
        <taxon>Zymoseptoria</taxon>
    </lineage>
</organism>
<evidence type="ECO:0000313" key="1">
    <source>
        <dbReference type="EMBL" id="SMR62651.1"/>
    </source>
</evidence>
<protein>
    <submittedName>
        <fullName evidence="1">Uncharacterized protein</fullName>
    </submittedName>
</protein>
<dbReference type="Proteomes" id="UP000245764">
    <property type="component" value="Chromosome 20"/>
</dbReference>
<evidence type="ECO:0000313" key="2">
    <source>
        <dbReference type="Proteomes" id="UP000245764"/>
    </source>
</evidence>
<proteinExistence type="predicted"/>
<gene>
    <name evidence="1" type="ORF">ZT1E4_G11967</name>
</gene>
<accession>A0A2H1H9Y1</accession>
<dbReference type="AlphaFoldDB" id="A0A2H1H9Y1"/>
<name>A0A2H1H9Y1_ZYMTR</name>
<sequence length="93" mass="10289">MSDGSTADFEVSNPFKGAGTLKIRFARCKAAMVWAAWRRNLTRSLSELDNVPPTLAPEITHGYVPEASSDGRLLYHTYICLRLAAPCLPLSHR</sequence>
<dbReference type="EMBL" id="LT854271">
    <property type="protein sequence ID" value="SMR62651.1"/>
    <property type="molecule type" value="Genomic_DNA"/>
</dbReference>